<keyword evidence="3" id="KW-1185">Reference proteome</keyword>
<evidence type="ECO:0000256" key="1">
    <source>
        <dbReference type="SAM" id="SignalP"/>
    </source>
</evidence>
<organism evidence="2 3">
    <name type="scientific">Lasiosphaeria miniovina</name>
    <dbReference type="NCBI Taxonomy" id="1954250"/>
    <lineage>
        <taxon>Eukaryota</taxon>
        <taxon>Fungi</taxon>
        <taxon>Dikarya</taxon>
        <taxon>Ascomycota</taxon>
        <taxon>Pezizomycotina</taxon>
        <taxon>Sordariomycetes</taxon>
        <taxon>Sordariomycetidae</taxon>
        <taxon>Sordariales</taxon>
        <taxon>Lasiosphaeriaceae</taxon>
        <taxon>Lasiosphaeria</taxon>
    </lineage>
</organism>
<name>A0AA40BFC7_9PEZI</name>
<proteinExistence type="predicted"/>
<dbReference type="AlphaFoldDB" id="A0AA40BFC7"/>
<protein>
    <submittedName>
        <fullName evidence="2">Uncharacterized protein</fullName>
    </submittedName>
</protein>
<dbReference type="EMBL" id="JAUIRO010000001">
    <property type="protein sequence ID" value="KAK0733197.1"/>
    <property type="molecule type" value="Genomic_DNA"/>
</dbReference>
<dbReference type="RefSeq" id="XP_060302074.1">
    <property type="nucleotide sequence ID" value="XM_060443299.1"/>
</dbReference>
<dbReference type="Proteomes" id="UP001172101">
    <property type="component" value="Unassembled WGS sequence"/>
</dbReference>
<gene>
    <name evidence="2" type="ORF">B0T26DRAFT_736185</name>
</gene>
<evidence type="ECO:0000313" key="2">
    <source>
        <dbReference type="EMBL" id="KAK0733197.1"/>
    </source>
</evidence>
<sequence length="226" mass="25282">MRWSLVALASAAAAGVISPASNLEPNLGSGDGLGVPWYGGPEIWGSHNDIDECQMHQAIECLHEQICARRRVPRFGKIRCTIGGAVAYLCNYQTKKSKEVLEDGAEVWTGGELACGVEDMYEAWRQIRIAKASATGWWHDPRGRRTYGFDRSCRANECDNGWAEGSEGEQCTNMHAPKAHHDWVFDFVGDTYPNFTAQHTQALPELGDPNEPVYFKPWHEGRRPKY</sequence>
<feature type="signal peptide" evidence="1">
    <location>
        <begin position="1"/>
        <end position="19"/>
    </location>
</feature>
<feature type="chain" id="PRO_5041387037" evidence="1">
    <location>
        <begin position="20"/>
        <end position="226"/>
    </location>
</feature>
<reference evidence="2" key="1">
    <citation type="submission" date="2023-06" db="EMBL/GenBank/DDBJ databases">
        <title>Genome-scale phylogeny and comparative genomics of the fungal order Sordariales.</title>
        <authorList>
            <consortium name="Lawrence Berkeley National Laboratory"/>
            <person name="Hensen N."/>
            <person name="Bonometti L."/>
            <person name="Westerberg I."/>
            <person name="Brannstrom I.O."/>
            <person name="Guillou S."/>
            <person name="Cros-Aarteil S."/>
            <person name="Calhoun S."/>
            <person name="Haridas S."/>
            <person name="Kuo A."/>
            <person name="Mondo S."/>
            <person name="Pangilinan J."/>
            <person name="Riley R."/>
            <person name="LaButti K."/>
            <person name="Andreopoulos B."/>
            <person name="Lipzen A."/>
            <person name="Chen C."/>
            <person name="Yanf M."/>
            <person name="Daum C."/>
            <person name="Ng V."/>
            <person name="Clum A."/>
            <person name="Steindorff A."/>
            <person name="Ohm R."/>
            <person name="Martin F."/>
            <person name="Silar P."/>
            <person name="Natvig D."/>
            <person name="Lalanne C."/>
            <person name="Gautier V."/>
            <person name="Ament-velasquez S.L."/>
            <person name="Kruys A."/>
            <person name="Hutchinson M.I."/>
            <person name="Powell A.J."/>
            <person name="Barry K."/>
            <person name="Miller A.N."/>
            <person name="Grigoriev I.V."/>
            <person name="Debuchy R."/>
            <person name="Gladieux P."/>
            <person name="Thoren M.H."/>
            <person name="Johannesson H."/>
        </authorList>
    </citation>
    <scope>NUCLEOTIDE SEQUENCE</scope>
    <source>
        <strain evidence="2">SMH2392-1A</strain>
    </source>
</reference>
<comment type="caution">
    <text evidence="2">The sequence shown here is derived from an EMBL/GenBank/DDBJ whole genome shotgun (WGS) entry which is preliminary data.</text>
</comment>
<dbReference type="GeneID" id="85326569"/>
<keyword evidence="1" id="KW-0732">Signal</keyword>
<accession>A0AA40BFC7</accession>
<evidence type="ECO:0000313" key="3">
    <source>
        <dbReference type="Proteomes" id="UP001172101"/>
    </source>
</evidence>